<comment type="caution">
    <text evidence="1">The sequence shown here is derived from an EMBL/GenBank/DDBJ whole genome shotgun (WGS) entry which is preliminary data.</text>
</comment>
<organism evidence="1 2">
    <name type="scientific">Favolaschia claudopus</name>
    <dbReference type="NCBI Taxonomy" id="2862362"/>
    <lineage>
        <taxon>Eukaryota</taxon>
        <taxon>Fungi</taxon>
        <taxon>Dikarya</taxon>
        <taxon>Basidiomycota</taxon>
        <taxon>Agaricomycotina</taxon>
        <taxon>Agaricomycetes</taxon>
        <taxon>Agaricomycetidae</taxon>
        <taxon>Agaricales</taxon>
        <taxon>Marasmiineae</taxon>
        <taxon>Mycenaceae</taxon>
        <taxon>Favolaschia</taxon>
    </lineage>
</organism>
<dbReference type="AlphaFoldDB" id="A0AAW0DIH5"/>
<keyword evidence="2" id="KW-1185">Reference proteome</keyword>
<gene>
    <name evidence="1" type="ORF">R3P38DRAFT_3595205</name>
</gene>
<accession>A0AAW0DIH5</accession>
<proteinExistence type="predicted"/>
<dbReference type="Proteomes" id="UP001362999">
    <property type="component" value="Unassembled WGS sequence"/>
</dbReference>
<dbReference type="EMBL" id="JAWWNJ010000007">
    <property type="protein sequence ID" value="KAK7052415.1"/>
    <property type="molecule type" value="Genomic_DNA"/>
</dbReference>
<evidence type="ECO:0008006" key="3">
    <source>
        <dbReference type="Google" id="ProtNLM"/>
    </source>
</evidence>
<sequence>MSTLQLIWDSKTTYELSSWDDAVHYAAQIVRPLHKTKNIYMVRAGPRGTEPGDVCAVKIAFGEEAIEEMRREAGFYQHELGSLQGTVVPNFFGFWTGQAQGQPMSCIMLEYCAGPTPHYSLRQQLEWKATQAVYALHRAGVLHGDLVDGNRHHFIPMGHDVRIVDFSVAVPHRCVRGLSQRAAGHGLDQICGCPEVASVERLFAARRPPCKETEMEEYWPPSRRV</sequence>
<evidence type="ECO:0000313" key="2">
    <source>
        <dbReference type="Proteomes" id="UP001362999"/>
    </source>
</evidence>
<reference evidence="1 2" key="1">
    <citation type="journal article" date="2024" name="J Genomics">
        <title>Draft genome sequencing and assembly of Favolaschia claudopus CIRM-BRFM 2984 isolated from oak limbs.</title>
        <authorList>
            <person name="Navarro D."/>
            <person name="Drula E."/>
            <person name="Chaduli D."/>
            <person name="Cazenave R."/>
            <person name="Ahrendt S."/>
            <person name="Wang J."/>
            <person name="Lipzen A."/>
            <person name="Daum C."/>
            <person name="Barry K."/>
            <person name="Grigoriev I.V."/>
            <person name="Favel A."/>
            <person name="Rosso M.N."/>
            <person name="Martin F."/>
        </authorList>
    </citation>
    <scope>NUCLEOTIDE SEQUENCE [LARGE SCALE GENOMIC DNA]</scope>
    <source>
        <strain evidence="1 2">CIRM-BRFM 2984</strain>
    </source>
</reference>
<dbReference type="InterPro" id="IPR011009">
    <property type="entry name" value="Kinase-like_dom_sf"/>
</dbReference>
<dbReference type="Gene3D" id="1.10.510.10">
    <property type="entry name" value="Transferase(Phosphotransferase) domain 1"/>
    <property type="match status" value="1"/>
</dbReference>
<name>A0AAW0DIH5_9AGAR</name>
<protein>
    <recommendedName>
        <fullName evidence="3">Protein kinase domain-containing protein</fullName>
    </recommendedName>
</protein>
<evidence type="ECO:0000313" key="1">
    <source>
        <dbReference type="EMBL" id="KAK7052415.1"/>
    </source>
</evidence>
<dbReference type="SUPFAM" id="SSF56112">
    <property type="entry name" value="Protein kinase-like (PK-like)"/>
    <property type="match status" value="1"/>
</dbReference>